<keyword evidence="5 7" id="KW-0472">Membrane</keyword>
<dbReference type="PANTHER" id="PTHR12223:SF45">
    <property type="entry name" value="RE50040P"/>
    <property type="match status" value="1"/>
</dbReference>
<dbReference type="Gene3D" id="2.60.120.200">
    <property type="match status" value="1"/>
</dbReference>
<comment type="caution">
    <text evidence="10">The sequence shown here is derived from an EMBL/GenBank/DDBJ whole genome shotgun (WGS) entry which is preliminary data.</text>
</comment>
<evidence type="ECO:0000256" key="3">
    <source>
        <dbReference type="ARBA" id="ARBA00022729"/>
    </source>
</evidence>
<evidence type="ECO:0000256" key="2">
    <source>
        <dbReference type="ARBA" id="ARBA00022692"/>
    </source>
</evidence>
<dbReference type="InterPro" id="IPR051136">
    <property type="entry name" value="Intracellular_Lectin-GPT"/>
</dbReference>
<dbReference type="SUPFAM" id="SSF49899">
    <property type="entry name" value="Concanavalin A-like lectins/glucanases"/>
    <property type="match status" value="1"/>
</dbReference>
<feature type="chain" id="PRO_5042986113" description="L-type lectin-like domain-containing protein" evidence="8">
    <location>
        <begin position="30"/>
        <end position="368"/>
    </location>
</feature>
<dbReference type="GO" id="GO:0005789">
    <property type="term" value="C:endoplasmic reticulum membrane"/>
    <property type="evidence" value="ECO:0007669"/>
    <property type="project" value="TreeGrafter"/>
</dbReference>
<dbReference type="GO" id="GO:0005793">
    <property type="term" value="C:endoplasmic reticulum-Golgi intermediate compartment"/>
    <property type="evidence" value="ECO:0007669"/>
    <property type="project" value="TreeGrafter"/>
</dbReference>
<organism evidence="10 11">
    <name type="scientific">Tilletia horrida</name>
    <dbReference type="NCBI Taxonomy" id="155126"/>
    <lineage>
        <taxon>Eukaryota</taxon>
        <taxon>Fungi</taxon>
        <taxon>Dikarya</taxon>
        <taxon>Basidiomycota</taxon>
        <taxon>Ustilaginomycotina</taxon>
        <taxon>Exobasidiomycetes</taxon>
        <taxon>Tilletiales</taxon>
        <taxon>Tilletiaceae</taxon>
        <taxon>Tilletia</taxon>
    </lineage>
</organism>
<accession>A0AAN6JLQ8</accession>
<dbReference type="AlphaFoldDB" id="A0AAN6JLQ8"/>
<proteinExistence type="predicted"/>
<evidence type="ECO:0000313" key="10">
    <source>
        <dbReference type="EMBL" id="KAK0535421.1"/>
    </source>
</evidence>
<dbReference type="InterPro" id="IPR013320">
    <property type="entry name" value="ConA-like_dom_sf"/>
</dbReference>
<protein>
    <recommendedName>
        <fullName evidence="9">L-type lectin-like domain-containing protein</fullName>
    </recommendedName>
</protein>
<feature type="domain" description="L-type lectin-like" evidence="9">
    <location>
        <begin position="43"/>
        <end position="266"/>
    </location>
</feature>
<dbReference type="GO" id="GO:0005537">
    <property type="term" value="F:D-mannose binding"/>
    <property type="evidence" value="ECO:0007669"/>
    <property type="project" value="TreeGrafter"/>
</dbReference>
<keyword evidence="11" id="KW-1185">Reference proteome</keyword>
<keyword evidence="2 7" id="KW-0812">Transmembrane</keyword>
<dbReference type="PANTHER" id="PTHR12223">
    <property type="entry name" value="VESICULAR MANNOSE-BINDING LECTIN"/>
    <property type="match status" value="1"/>
</dbReference>
<evidence type="ECO:0000256" key="7">
    <source>
        <dbReference type="SAM" id="Phobius"/>
    </source>
</evidence>
<reference evidence="10" key="1">
    <citation type="journal article" date="2023" name="PhytoFront">
        <title>Draft Genome Resources of Seven Strains of Tilletia horrida, Causal Agent of Kernel Smut of Rice.</title>
        <authorList>
            <person name="Khanal S."/>
            <person name="Antony Babu S."/>
            <person name="Zhou X.G."/>
        </authorList>
    </citation>
    <scope>NUCLEOTIDE SEQUENCE</scope>
    <source>
        <strain evidence="10">TX3</strain>
    </source>
</reference>
<dbReference type="Pfam" id="PF03388">
    <property type="entry name" value="Lectin_leg-like"/>
    <property type="match status" value="1"/>
</dbReference>
<feature type="signal peptide" evidence="8">
    <location>
        <begin position="1"/>
        <end position="29"/>
    </location>
</feature>
<dbReference type="GO" id="GO:0006888">
    <property type="term" value="P:endoplasmic reticulum to Golgi vesicle-mediated transport"/>
    <property type="evidence" value="ECO:0007669"/>
    <property type="project" value="TreeGrafter"/>
</dbReference>
<dbReference type="CDD" id="cd07308">
    <property type="entry name" value="lectin_leg-like"/>
    <property type="match status" value="1"/>
</dbReference>
<evidence type="ECO:0000256" key="6">
    <source>
        <dbReference type="SAM" id="MobiDB-lite"/>
    </source>
</evidence>
<evidence type="ECO:0000256" key="8">
    <source>
        <dbReference type="SAM" id="SignalP"/>
    </source>
</evidence>
<gene>
    <name evidence="10" type="ORF">OC842_002315</name>
</gene>
<evidence type="ECO:0000313" key="11">
    <source>
        <dbReference type="Proteomes" id="UP001176521"/>
    </source>
</evidence>
<comment type="subcellular location">
    <subcellularLocation>
        <location evidence="1">Membrane</location>
        <topology evidence="1">Single-pass type I membrane protein</topology>
    </subcellularLocation>
</comment>
<feature type="transmembrane region" description="Helical" evidence="7">
    <location>
        <begin position="335"/>
        <end position="359"/>
    </location>
</feature>
<dbReference type="GO" id="GO:0030134">
    <property type="term" value="C:COPII-coated ER to Golgi transport vesicle"/>
    <property type="evidence" value="ECO:0007669"/>
    <property type="project" value="TreeGrafter"/>
</dbReference>
<evidence type="ECO:0000256" key="1">
    <source>
        <dbReference type="ARBA" id="ARBA00004479"/>
    </source>
</evidence>
<evidence type="ECO:0000256" key="5">
    <source>
        <dbReference type="ARBA" id="ARBA00023136"/>
    </source>
</evidence>
<dbReference type="PROSITE" id="PS51328">
    <property type="entry name" value="L_LECTIN_LIKE"/>
    <property type="match status" value="1"/>
</dbReference>
<dbReference type="InterPro" id="IPR005052">
    <property type="entry name" value="Lectin_leg"/>
</dbReference>
<dbReference type="EMBL" id="JAPDMQ010000096">
    <property type="protein sequence ID" value="KAK0535421.1"/>
    <property type="molecule type" value="Genomic_DNA"/>
</dbReference>
<dbReference type="GO" id="GO:0000139">
    <property type="term" value="C:Golgi membrane"/>
    <property type="evidence" value="ECO:0007669"/>
    <property type="project" value="TreeGrafter"/>
</dbReference>
<name>A0AAN6JLQ8_9BASI</name>
<sequence length="368" mass="41520">MTRSSFSLLAVLLGALLSVLLLHPARVQAQNNHNNERLGTDAVIPLRTHSIHAPYVDSNLQNKFWDFGGDAIVDTNRAVRLTLDKPSHMGWLWSRLVLPPQNYEIVVDFTIDGGSSHLYGDGFAMWLTTERAKPGPVFGSKDYWTGLGIFFDTYANQRHGYNFPRISLMVNNGDKSYDVMNDGDGQMDAACSMDIRRAPVSTRAKLTHIIGVSLELEIQHEDWDEWETCFKVFNVTAPVNPYLGFSALTGAVHDNHDIVSVSTNSLIFKHRTLDEFREQRAKAREGKIKPGRAGKNKSGASRHSPGRTIDRDREFRATPGSENSVWVFLRGFFTLMWMLFKWVIILGVIGGVVLVGLTYHRRQQAKRF</sequence>
<feature type="region of interest" description="Disordered" evidence="6">
    <location>
        <begin position="281"/>
        <end position="314"/>
    </location>
</feature>
<evidence type="ECO:0000259" key="9">
    <source>
        <dbReference type="PROSITE" id="PS51328"/>
    </source>
</evidence>
<dbReference type="Proteomes" id="UP001176521">
    <property type="component" value="Unassembled WGS sequence"/>
</dbReference>
<keyword evidence="3 8" id="KW-0732">Signal</keyword>
<evidence type="ECO:0000256" key="4">
    <source>
        <dbReference type="ARBA" id="ARBA00022989"/>
    </source>
</evidence>
<keyword evidence="4 7" id="KW-1133">Transmembrane helix</keyword>